<protein>
    <submittedName>
        <fullName evidence="3">Lantibiotic dehydratase</fullName>
    </submittedName>
</protein>
<dbReference type="Pfam" id="PF04738">
    <property type="entry name" value="Lant_dehydr_N"/>
    <property type="match status" value="1"/>
</dbReference>
<dbReference type="NCBIfam" id="TIGR03891">
    <property type="entry name" value="thiopep_ocin"/>
    <property type="match status" value="1"/>
</dbReference>
<sequence>MKNISLLPNKIIRQPLLSLNKYNQIPEKEKELNSFIDSLFFNKEFSEAVYLSSPSLYKEWEKVVKKEKERGKINEAILKYFLRSVSNTVPFGLFTSYTTLSSNSSLDNEKKYKRYSSIDLEYLLNLLNHLNQYPIIIQTVKYRRNNTIYKIGDKYRYIEPKFSKGNISYTLSSIDSDELIDYLVSHENDTMTFEELKNMILNLVDGVEEEEVTAYLLDLINSKIYISSFEATLNEEDLLNQVINFYKENSSKIDTDEELKKIFSSLIKVKEKLIELDKKVFNSIDIYNEIFKDLRKIGVDFKEKFVINSNLKKIPKSINDTENIDIKLNKLMSVLSKVSKKNIKEDSNLTVFKRSFYNRYEDKEVALVEALDNELGIGYLPHLKEEVIFSDLIDDVTMPQVRKVTSERKVETKVHNFWLNLLLRNPEKKEINLAKEDLTIFKEENEAKNGAFSISYSYTKDKIYLKHIGGTTGTNLIGRFSNSDTEVQEIINYVTDFEKSLLKNKIVAEVIHLPNNRAGNILIRKVNRDAEISIISKASGNTKVIDVNDLYISLKRNRIVLRSKKENKEVVPFLSSAQNYHYNSLPIYHFLCDLQSQDRHNDYSINFGGFNIGDLEYCPRLTYGKDVILRKATWLLKKDNNKGIESLKADLIKKSVPRYIYITSGGEDKMIIDIENYNTLNILYQEIEKNKILRVTECIYDMHNNETPESYANEYIGVVKSQKELNIFKNISTTHKIENNNVKRTFIYGDEWVYFKLYTGRITSDQLLIENISRIATKLKESGIIDKWFFIRFTDPDFHLRLRFHLKNEKNYSEMSKIIHNELSHLLEEQKIWKLDLSTYNRELERYYWQNIESSETIFHIDSEYTVNMLKYLKDNGESRRWLFILKSIDDFFNVFDISLVKRHQIINTMFNSFWVEYGKVKTIKKDVNNKFRKYVKDINSILNIPEIEVKNIYKERYLALKEVQLSIEAKENLDDLLWSYIHMHVNRFVQANPRFHELIMYGILERYYNQEIGKRKYNQKQVENEAY</sequence>
<dbReference type="InterPro" id="IPR023809">
    <property type="entry name" value="Thiopep_bacteriocin_synth_dom"/>
</dbReference>
<name>A0AAE9MLE2_9FLAO</name>
<feature type="domain" description="Lantibiotic dehydratase N-terminal" evidence="1">
    <location>
        <begin position="43"/>
        <end position="683"/>
    </location>
</feature>
<dbReference type="Proteomes" id="UP001056837">
    <property type="component" value="Chromosome"/>
</dbReference>
<accession>A0AAE9MLE2</accession>
<dbReference type="Pfam" id="PF14028">
    <property type="entry name" value="Lant_dehydr_C"/>
    <property type="match status" value="1"/>
</dbReference>
<evidence type="ECO:0000313" key="3">
    <source>
        <dbReference type="EMBL" id="UTD15086.1"/>
    </source>
</evidence>
<dbReference type="AlphaFoldDB" id="A0AAE9MLE2"/>
<evidence type="ECO:0000259" key="1">
    <source>
        <dbReference type="Pfam" id="PF04738"/>
    </source>
</evidence>
<reference evidence="3" key="1">
    <citation type="submission" date="2020-04" db="EMBL/GenBank/DDBJ databases">
        <title>Tenacibaculum mesophilum bac2.</title>
        <authorList>
            <person name="Li M."/>
        </authorList>
    </citation>
    <scope>NUCLEOTIDE SEQUENCE</scope>
    <source>
        <strain evidence="3">Bac2</strain>
    </source>
</reference>
<gene>
    <name evidence="3" type="ORF">HER15_06210</name>
</gene>
<evidence type="ECO:0000313" key="4">
    <source>
        <dbReference type="Proteomes" id="UP001056837"/>
    </source>
</evidence>
<dbReference type="RefSeq" id="WP_253680810.1">
    <property type="nucleotide sequence ID" value="NZ_CP050861.1"/>
</dbReference>
<organism evidence="3 4">
    <name type="scientific">Tenacibaculum mesophilum</name>
    <dbReference type="NCBI Taxonomy" id="104268"/>
    <lineage>
        <taxon>Bacteria</taxon>
        <taxon>Pseudomonadati</taxon>
        <taxon>Bacteroidota</taxon>
        <taxon>Flavobacteriia</taxon>
        <taxon>Flavobacteriales</taxon>
        <taxon>Flavobacteriaceae</taxon>
        <taxon>Tenacibaculum</taxon>
    </lineage>
</organism>
<feature type="domain" description="Thiopeptide-type bacteriocin biosynthesis" evidence="2">
    <location>
        <begin position="752"/>
        <end position="1009"/>
    </location>
</feature>
<dbReference type="EMBL" id="CP050861">
    <property type="protein sequence ID" value="UTD15086.1"/>
    <property type="molecule type" value="Genomic_DNA"/>
</dbReference>
<proteinExistence type="predicted"/>
<evidence type="ECO:0000259" key="2">
    <source>
        <dbReference type="Pfam" id="PF14028"/>
    </source>
</evidence>
<dbReference type="InterPro" id="IPR006827">
    <property type="entry name" value="Lant_deHydtase_N"/>
</dbReference>